<comment type="caution">
    <text evidence="1">The sequence shown here is derived from an EMBL/GenBank/DDBJ whole genome shotgun (WGS) entry which is preliminary data.</text>
</comment>
<feature type="non-terminal residue" evidence="1">
    <location>
        <position position="144"/>
    </location>
</feature>
<protein>
    <submittedName>
        <fullName evidence="1">2618_t:CDS:1</fullName>
    </submittedName>
</protein>
<organism evidence="1 2">
    <name type="scientific">Racocetra persica</name>
    <dbReference type="NCBI Taxonomy" id="160502"/>
    <lineage>
        <taxon>Eukaryota</taxon>
        <taxon>Fungi</taxon>
        <taxon>Fungi incertae sedis</taxon>
        <taxon>Mucoromycota</taxon>
        <taxon>Glomeromycotina</taxon>
        <taxon>Glomeromycetes</taxon>
        <taxon>Diversisporales</taxon>
        <taxon>Gigasporaceae</taxon>
        <taxon>Racocetra</taxon>
    </lineage>
</organism>
<dbReference type="EMBL" id="CAJVQC010041225">
    <property type="protein sequence ID" value="CAG8772499.1"/>
    <property type="molecule type" value="Genomic_DNA"/>
</dbReference>
<dbReference type="Proteomes" id="UP000789920">
    <property type="component" value="Unassembled WGS sequence"/>
</dbReference>
<sequence length="144" mass="16407">SQSQDEPKTQMQFSSENPYISEMVLESTDKSFTETQKMLQPVTETTMAETIQTGEFNPTEATAETNEMETTKNEPEATNISTNNDLATDMETDFISYKEINNNDEKEFALVTSRKGKYKNKTKKGGYSSFTRVNKTDKENNPQR</sequence>
<evidence type="ECO:0000313" key="2">
    <source>
        <dbReference type="Proteomes" id="UP000789920"/>
    </source>
</evidence>
<reference evidence="1" key="1">
    <citation type="submission" date="2021-06" db="EMBL/GenBank/DDBJ databases">
        <authorList>
            <person name="Kallberg Y."/>
            <person name="Tangrot J."/>
            <person name="Rosling A."/>
        </authorList>
    </citation>
    <scope>NUCLEOTIDE SEQUENCE</scope>
    <source>
        <strain evidence="1">MA461A</strain>
    </source>
</reference>
<proteinExistence type="predicted"/>
<keyword evidence="2" id="KW-1185">Reference proteome</keyword>
<evidence type="ECO:0000313" key="1">
    <source>
        <dbReference type="EMBL" id="CAG8772499.1"/>
    </source>
</evidence>
<gene>
    <name evidence="1" type="ORF">RPERSI_LOCUS16581</name>
</gene>
<accession>A0ACA9R1D5</accession>
<feature type="non-terminal residue" evidence="1">
    <location>
        <position position="1"/>
    </location>
</feature>
<name>A0ACA9R1D5_9GLOM</name>